<dbReference type="InterPro" id="IPR002545">
    <property type="entry name" value="CheW-lke_dom"/>
</dbReference>
<dbReference type="PANTHER" id="PTHR22617:SF43">
    <property type="entry name" value="PROTEIN PILI"/>
    <property type="match status" value="1"/>
</dbReference>
<dbReference type="Pfam" id="PF01584">
    <property type="entry name" value="CheW"/>
    <property type="match status" value="1"/>
</dbReference>
<reference evidence="2" key="1">
    <citation type="journal article" date="2020" name="mSystems">
        <title>Genome- and Community-Level Interaction Insights into Carbon Utilization and Element Cycling Functions of Hydrothermarchaeota in Hydrothermal Sediment.</title>
        <authorList>
            <person name="Zhou Z."/>
            <person name="Liu Y."/>
            <person name="Xu W."/>
            <person name="Pan J."/>
            <person name="Luo Z.H."/>
            <person name="Li M."/>
        </authorList>
    </citation>
    <scope>NUCLEOTIDE SEQUENCE [LARGE SCALE GENOMIC DNA]</scope>
    <source>
        <strain evidence="2">HyVt-505</strain>
    </source>
</reference>
<dbReference type="GO" id="GO:0007165">
    <property type="term" value="P:signal transduction"/>
    <property type="evidence" value="ECO:0007669"/>
    <property type="project" value="InterPro"/>
</dbReference>
<dbReference type="SMART" id="SM00260">
    <property type="entry name" value="CheW"/>
    <property type="match status" value="1"/>
</dbReference>
<protein>
    <submittedName>
        <fullName evidence="2">Chemotaxis protein CheW</fullName>
    </submittedName>
</protein>
<evidence type="ECO:0000313" key="2">
    <source>
        <dbReference type="EMBL" id="HHJ81305.1"/>
    </source>
</evidence>
<dbReference type="AlphaFoldDB" id="A0A832N608"/>
<feature type="domain" description="CheW-like" evidence="1">
    <location>
        <begin position="1"/>
        <end position="141"/>
    </location>
</feature>
<dbReference type="Proteomes" id="UP000885832">
    <property type="component" value="Unassembled WGS sequence"/>
</dbReference>
<dbReference type="InterPro" id="IPR039315">
    <property type="entry name" value="CheW"/>
</dbReference>
<gene>
    <name evidence="2" type="ORF">ENJ65_06690</name>
</gene>
<dbReference type="PANTHER" id="PTHR22617">
    <property type="entry name" value="CHEMOTAXIS SENSOR HISTIDINE KINASE-RELATED"/>
    <property type="match status" value="1"/>
</dbReference>
<dbReference type="GO" id="GO:0005829">
    <property type="term" value="C:cytosol"/>
    <property type="evidence" value="ECO:0007669"/>
    <property type="project" value="TreeGrafter"/>
</dbReference>
<organism evidence="2">
    <name type="scientific">Candidatus Tenderia electrophaga</name>
    <dbReference type="NCBI Taxonomy" id="1748243"/>
    <lineage>
        <taxon>Bacteria</taxon>
        <taxon>Pseudomonadati</taxon>
        <taxon>Pseudomonadota</taxon>
        <taxon>Gammaproteobacteria</taxon>
        <taxon>Candidatus Tenderiales</taxon>
        <taxon>Candidatus Tenderiaceae</taxon>
        <taxon>Candidatus Tenderia</taxon>
    </lineage>
</organism>
<accession>A0A832N608</accession>
<dbReference type="InterPro" id="IPR036061">
    <property type="entry name" value="CheW-like_dom_sf"/>
</dbReference>
<dbReference type="Gene3D" id="2.40.50.180">
    <property type="entry name" value="CheA-289, Domain 4"/>
    <property type="match status" value="1"/>
</dbReference>
<dbReference type="PROSITE" id="PS50851">
    <property type="entry name" value="CHEW"/>
    <property type="match status" value="1"/>
</dbReference>
<sequence length="161" mass="17791">MMMLLFKIDSERYSLSVADVVELVPYVSLQNLPKAPEYIAGLMNYRGNIVPVVDLSILICDRPVKRLMSSRIILIKPVKEENRFIGLLVENVTETIKIDEATFTDTGVSSDAGAFVDKIAMDETGMIQVVNVSKLLPDDVKVMLQENVVSETLVAGESDVV</sequence>
<dbReference type="Gene3D" id="2.30.30.40">
    <property type="entry name" value="SH3 Domains"/>
    <property type="match status" value="1"/>
</dbReference>
<evidence type="ECO:0000259" key="1">
    <source>
        <dbReference type="PROSITE" id="PS50851"/>
    </source>
</evidence>
<dbReference type="SUPFAM" id="SSF50341">
    <property type="entry name" value="CheW-like"/>
    <property type="match status" value="1"/>
</dbReference>
<comment type="caution">
    <text evidence="2">The sequence shown here is derived from an EMBL/GenBank/DDBJ whole genome shotgun (WGS) entry which is preliminary data.</text>
</comment>
<proteinExistence type="predicted"/>
<name>A0A832N608_9GAMM</name>
<dbReference type="GO" id="GO:0006935">
    <property type="term" value="P:chemotaxis"/>
    <property type="evidence" value="ECO:0007669"/>
    <property type="project" value="InterPro"/>
</dbReference>
<dbReference type="EMBL" id="DRNF01000421">
    <property type="protein sequence ID" value="HHJ81305.1"/>
    <property type="molecule type" value="Genomic_DNA"/>
</dbReference>